<dbReference type="AlphaFoldDB" id="A0A078I5H3"/>
<dbReference type="EMBL" id="HG994363">
    <property type="protein sequence ID" value="CAF2049641.1"/>
    <property type="molecule type" value="Genomic_DNA"/>
</dbReference>
<reference evidence="3" key="2">
    <citation type="submission" date="2014-06" db="EMBL/GenBank/DDBJ databases">
        <authorList>
            <person name="Genoscope - CEA"/>
        </authorList>
    </citation>
    <scope>NUCLEOTIDE SEQUENCE</scope>
</reference>
<accession>A0A078I5H3</accession>
<protein>
    <submittedName>
        <fullName evidence="2">(rape) hypothetical protein</fullName>
    </submittedName>
    <submittedName>
        <fullName evidence="3">BnaA09g41890D protein</fullName>
    </submittedName>
</protein>
<name>A0A078I5H3_BRANA</name>
<evidence type="ECO:0000313" key="3">
    <source>
        <dbReference type="EMBL" id="CDY46065.1"/>
    </source>
</evidence>
<dbReference type="OMA" id="YNICGHI"/>
<dbReference type="PaxDb" id="3708-A0A078I5H3"/>
<proteinExistence type="predicted"/>
<evidence type="ECO:0000313" key="4">
    <source>
        <dbReference type="Proteomes" id="UP000028999"/>
    </source>
</evidence>
<dbReference type="EMBL" id="LK032649">
    <property type="protein sequence ID" value="CDY46065.1"/>
    <property type="molecule type" value="Genomic_DNA"/>
</dbReference>
<organism evidence="3 4">
    <name type="scientific">Brassica napus</name>
    <name type="common">Rape</name>
    <dbReference type="NCBI Taxonomy" id="3708"/>
    <lineage>
        <taxon>Eukaryota</taxon>
        <taxon>Viridiplantae</taxon>
        <taxon>Streptophyta</taxon>
        <taxon>Embryophyta</taxon>
        <taxon>Tracheophyta</taxon>
        <taxon>Spermatophyta</taxon>
        <taxon>Magnoliopsida</taxon>
        <taxon>eudicotyledons</taxon>
        <taxon>Gunneridae</taxon>
        <taxon>Pentapetalae</taxon>
        <taxon>rosids</taxon>
        <taxon>malvids</taxon>
        <taxon>Brassicales</taxon>
        <taxon>Brassicaceae</taxon>
        <taxon>Brassiceae</taxon>
        <taxon>Brassica</taxon>
    </lineage>
</organism>
<dbReference type="Proteomes" id="UP001295469">
    <property type="component" value="Chromosome A09"/>
</dbReference>
<keyword evidence="4" id="KW-1185">Reference proteome</keyword>
<dbReference type="STRING" id="3708.A0A078I5H3"/>
<sequence>MAPNKLSEEMIKCASAIYSDPHNGFSSPSEYDTWSLSFMKNFDDQFKLSGPYSSMIEVSHIHQNHRKGGRDLDFMNRNFSFFSPQQTFLVNGVPQNNGKRFLLLTKPAYNIGGRMVSVEAVQSYIPRIRMPRPGQWVKLLLFPRKFRTGDEHQGYSLDHSEPLSYTLLFIRVYTHKGIYQEIETAKEEYSRATFGVKKDQKLVLPKIIESFRKDSGLSQAALVEMIQECLPETIKKRVKKLCSEISKEHC</sequence>
<dbReference type="Proteomes" id="UP000028999">
    <property type="component" value="Unassembled WGS sequence"/>
</dbReference>
<feature type="domain" description="DUF547" evidence="1">
    <location>
        <begin position="87"/>
        <end position="189"/>
    </location>
</feature>
<dbReference type="Pfam" id="PF04784">
    <property type="entry name" value="DUF547"/>
    <property type="match status" value="1"/>
</dbReference>
<dbReference type="InterPro" id="IPR006869">
    <property type="entry name" value="DUF547"/>
</dbReference>
<dbReference type="Gramene" id="CDY46065">
    <property type="protein sequence ID" value="CDY46065"/>
    <property type="gene ID" value="GSBRNA2T00083213001"/>
</dbReference>
<gene>
    <name evidence="3" type="primary">BnaA09g41890D</name>
    <name evidence="2" type="ORF">DARMORV10_A09P56820.1</name>
    <name evidence="3" type="ORF">GSBRNA2T00083213001</name>
</gene>
<dbReference type="PANTHER" id="PTHR23054:SF75">
    <property type="entry name" value="DUF547 DOMAIN-CONTAINING PROTEIN"/>
    <property type="match status" value="1"/>
</dbReference>
<evidence type="ECO:0000259" key="1">
    <source>
        <dbReference type="Pfam" id="PF04784"/>
    </source>
</evidence>
<dbReference type="PANTHER" id="PTHR23054">
    <property type="entry name" value="TERNARY COMPLEX FACTOR MIP1, LEUCINE-ZIPPER-RELATED"/>
    <property type="match status" value="1"/>
</dbReference>
<reference evidence="3 4" key="1">
    <citation type="journal article" date="2014" name="Science">
        <title>Plant genetics. Early allopolyploid evolution in the post-Neolithic Brassica napus oilseed genome.</title>
        <authorList>
            <person name="Chalhoub B."/>
            <person name="Denoeud F."/>
            <person name="Liu S."/>
            <person name="Parkin I.A."/>
            <person name="Tang H."/>
            <person name="Wang X."/>
            <person name="Chiquet J."/>
            <person name="Belcram H."/>
            <person name="Tong C."/>
            <person name="Samans B."/>
            <person name="Correa M."/>
            <person name="Da Silva C."/>
            <person name="Just J."/>
            <person name="Falentin C."/>
            <person name="Koh C.S."/>
            <person name="Le Clainche I."/>
            <person name="Bernard M."/>
            <person name="Bento P."/>
            <person name="Noel B."/>
            <person name="Labadie K."/>
            <person name="Alberti A."/>
            <person name="Charles M."/>
            <person name="Arnaud D."/>
            <person name="Guo H."/>
            <person name="Daviaud C."/>
            <person name="Alamery S."/>
            <person name="Jabbari K."/>
            <person name="Zhao M."/>
            <person name="Edger P.P."/>
            <person name="Chelaifa H."/>
            <person name="Tack D."/>
            <person name="Lassalle G."/>
            <person name="Mestiri I."/>
            <person name="Schnel N."/>
            <person name="Le Paslier M.C."/>
            <person name="Fan G."/>
            <person name="Renault V."/>
            <person name="Bayer P.E."/>
            <person name="Golicz A.A."/>
            <person name="Manoli S."/>
            <person name="Lee T.H."/>
            <person name="Thi V.H."/>
            <person name="Chalabi S."/>
            <person name="Hu Q."/>
            <person name="Fan C."/>
            <person name="Tollenaere R."/>
            <person name="Lu Y."/>
            <person name="Battail C."/>
            <person name="Shen J."/>
            <person name="Sidebottom C.H."/>
            <person name="Wang X."/>
            <person name="Canaguier A."/>
            <person name="Chauveau A."/>
            <person name="Berard A."/>
            <person name="Deniot G."/>
            <person name="Guan M."/>
            <person name="Liu Z."/>
            <person name="Sun F."/>
            <person name="Lim Y.P."/>
            <person name="Lyons E."/>
            <person name="Town C.D."/>
            <person name="Bancroft I."/>
            <person name="Wang X."/>
            <person name="Meng J."/>
            <person name="Ma J."/>
            <person name="Pires J.C."/>
            <person name="King G.J."/>
            <person name="Brunel D."/>
            <person name="Delourme R."/>
            <person name="Renard M."/>
            <person name="Aury J.M."/>
            <person name="Adams K.L."/>
            <person name="Batley J."/>
            <person name="Snowdon R.J."/>
            <person name="Tost J."/>
            <person name="Edwards D."/>
            <person name="Zhou Y."/>
            <person name="Hua W."/>
            <person name="Sharpe A.G."/>
            <person name="Paterson A.H."/>
            <person name="Guan C."/>
            <person name="Wincker P."/>
        </authorList>
    </citation>
    <scope>NUCLEOTIDE SEQUENCE [LARGE SCALE GENOMIC DNA]</scope>
    <source>
        <strain evidence="4">cv. Darmor-bzh</strain>
    </source>
</reference>
<reference evidence="2" key="3">
    <citation type="submission" date="2021-01" db="EMBL/GenBank/DDBJ databases">
        <authorList>
            <consortium name="Genoscope - CEA"/>
            <person name="William W."/>
        </authorList>
    </citation>
    <scope>NUCLEOTIDE SEQUENCE</scope>
</reference>
<evidence type="ECO:0000313" key="2">
    <source>
        <dbReference type="EMBL" id="CAF2049641.1"/>
    </source>
</evidence>